<reference evidence="4" key="1">
    <citation type="submission" date="2020-08" db="EMBL/GenBank/DDBJ databases">
        <title>Multicomponent nature underlies the extraordinary mechanical properties of spider dragline silk.</title>
        <authorList>
            <person name="Kono N."/>
            <person name="Nakamura H."/>
            <person name="Mori M."/>
            <person name="Yoshida Y."/>
            <person name="Ohtoshi R."/>
            <person name="Malay A.D."/>
            <person name="Moran D.A.P."/>
            <person name="Tomita M."/>
            <person name="Numata K."/>
            <person name="Arakawa K."/>
        </authorList>
    </citation>
    <scope>NUCLEOTIDE SEQUENCE</scope>
</reference>
<dbReference type="PANTHER" id="PTHR44942">
    <property type="entry name" value="METHYLTRANSF_11 DOMAIN-CONTAINING PROTEIN"/>
    <property type="match status" value="1"/>
</dbReference>
<dbReference type="AlphaFoldDB" id="A0A8X6IU95"/>
<keyword evidence="5" id="KW-1185">Reference proteome</keyword>
<accession>A0A8X6IU95</accession>
<dbReference type="InterPro" id="IPR041698">
    <property type="entry name" value="Methyltransf_25"/>
</dbReference>
<dbReference type="InterPro" id="IPR029063">
    <property type="entry name" value="SAM-dependent_MTases_sf"/>
</dbReference>
<evidence type="ECO:0000313" key="5">
    <source>
        <dbReference type="Proteomes" id="UP000887013"/>
    </source>
</evidence>
<dbReference type="EMBL" id="BMAW01093237">
    <property type="protein sequence ID" value="GFS59415.1"/>
    <property type="molecule type" value="Genomic_DNA"/>
</dbReference>
<evidence type="ECO:0000313" key="4">
    <source>
        <dbReference type="EMBL" id="GFS59415.1"/>
    </source>
</evidence>
<name>A0A8X6IU95_NEPPI</name>
<dbReference type="Gene3D" id="3.40.50.150">
    <property type="entry name" value="Vaccinia Virus protein VP39"/>
    <property type="match status" value="1"/>
</dbReference>
<evidence type="ECO:0000259" key="3">
    <source>
        <dbReference type="Pfam" id="PF13649"/>
    </source>
</evidence>
<keyword evidence="1" id="KW-0489">Methyltransferase</keyword>
<dbReference type="GO" id="GO:0008168">
    <property type="term" value="F:methyltransferase activity"/>
    <property type="evidence" value="ECO:0007669"/>
    <property type="project" value="UniProtKB-KW"/>
</dbReference>
<dbReference type="Proteomes" id="UP000887013">
    <property type="component" value="Unassembled WGS sequence"/>
</dbReference>
<protein>
    <submittedName>
        <fullName evidence="4">Methyltransf_25 domain-containing protein</fullName>
    </submittedName>
</protein>
<dbReference type="OrthoDB" id="66144at2759"/>
<proteinExistence type="predicted"/>
<evidence type="ECO:0000256" key="1">
    <source>
        <dbReference type="ARBA" id="ARBA00022603"/>
    </source>
</evidence>
<dbReference type="GO" id="GO:0032259">
    <property type="term" value="P:methylation"/>
    <property type="evidence" value="ECO:0007669"/>
    <property type="project" value="UniProtKB-KW"/>
</dbReference>
<evidence type="ECO:0000256" key="2">
    <source>
        <dbReference type="ARBA" id="ARBA00022679"/>
    </source>
</evidence>
<gene>
    <name evidence="4" type="primary">AVEN_201813_1</name>
    <name evidence="4" type="ORF">NPIL_23431</name>
</gene>
<dbReference type="CDD" id="cd02440">
    <property type="entry name" value="AdoMet_MTases"/>
    <property type="match status" value="1"/>
</dbReference>
<sequence>MGWSNGEEEEVIMDVGCGPGRLTSQFIVPCFPKLKKIMALDVIPGMIEVAKSNYSHPKIEYAVANFEDRSTVERWEGQLTKFICIQCFNRIKDQKKAFKTVYDLLQPNGEAAFLFLLHNGYYEAILKIAEDSKWKTYFTCNVTDCVPESQLKNYSAFHFKNMVQDVGFTIRYCRETQNVTTFSNDEEYIDFYYSVCALAPYIPENEVSEFKKDLLRYIIQENGRNNDGTPVDKTATIELILKKPA</sequence>
<organism evidence="4 5">
    <name type="scientific">Nephila pilipes</name>
    <name type="common">Giant wood spider</name>
    <name type="synonym">Nephila maculata</name>
    <dbReference type="NCBI Taxonomy" id="299642"/>
    <lineage>
        <taxon>Eukaryota</taxon>
        <taxon>Metazoa</taxon>
        <taxon>Ecdysozoa</taxon>
        <taxon>Arthropoda</taxon>
        <taxon>Chelicerata</taxon>
        <taxon>Arachnida</taxon>
        <taxon>Araneae</taxon>
        <taxon>Araneomorphae</taxon>
        <taxon>Entelegynae</taxon>
        <taxon>Araneoidea</taxon>
        <taxon>Nephilidae</taxon>
        <taxon>Nephila</taxon>
    </lineage>
</organism>
<dbReference type="InterPro" id="IPR051052">
    <property type="entry name" value="Diverse_substrate_MTase"/>
</dbReference>
<dbReference type="Pfam" id="PF13649">
    <property type="entry name" value="Methyltransf_25"/>
    <property type="match status" value="1"/>
</dbReference>
<keyword evidence="2" id="KW-0808">Transferase</keyword>
<comment type="caution">
    <text evidence="4">The sequence shown here is derived from an EMBL/GenBank/DDBJ whole genome shotgun (WGS) entry which is preliminary data.</text>
</comment>
<feature type="domain" description="Methyltransferase" evidence="3">
    <location>
        <begin position="12"/>
        <end position="109"/>
    </location>
</feature>
<dbReference type="PANTHER" id="PTHR44942:SF4">
    <property type="entry name" value="METHYLTRANSFERASE TYPE 11 DOMAIN-CONTAINING PROTEIN"/>
    <property type="match status" value="1"/>
</dbReference>
<dbReference type="SUPFAM" id="SSF53335">
    <property type="entry name" value="S-adenosyl-L-methionine-dependent methyltransferases"/>
    <property type="match status" value="1"/>
</dbReference>